<evidence type="ECO:0000256" key="1">
    <source>
        <dbReference type="RuleBase" id="RU363044"/>
    </source>
</evidence>
<dbReference type="OrthoDB" id="6606840at2759"/>
<dbReference type="InterPro" id="IPR027417">
    <property type="entry name" value="P-loop_NTPase"/>
</dbReference>
<feature type="domain" description="DNA helicase Pif1-like DEAD-box helicase" evidence="2">
    <location>
        <begin position="688"/>
        <end position="789"/>
    </location>
</feature>
<keyword evidence="1" id="KW-0067">ATP-binding</keyword>
<comment type="catalytic activity">
    <reaction evidence="1">
        <text>ATP + H2O = ADP + phosphate + H(+)</text>
        <dbReference type="Rhea" id="RHEA:13065"/>
        <dbReference type="ChEBI" id="CHEBI:15377"/>
        <dbReference type="ChEBI" id="CHEBI:15378"/>
        <dbReference type="ChEBI" id="CHEBI:30616"/>
        <dbReference type="ChEBI" id="CHEBI:43474"/>
        <dbReference type="ChEBI" id="CHEBI:456216"/>
        <dbReference type="EC" id="5.6.2.3"/>
    </reaction>
</comment>
<dbReference type="InterPro" id="IPR025476">
    <property type="entry name" value="Helitron_helicase-like"/>
</dbReference>
<reference evidence="5" key="1">
    <citation type="submission" date="2010-06" db="EMBL/GenBank/DDBJ databases">
        <authorList>
            <person name="Jiang H."/>
            <person name="Abraham K."/>
            <person name="Ali S."/>
            <person name="Alsbrooks S.L."/>
            <person name="Anim B.N."/>
            <person name="Anosike U.S."/>
            <person name="Attaway T."/>
            <person name="Bandaranaike D.P."/>
            <person name="Battles P.K."/>
            <person name="Bell S.N."/>
            <person name="Bell A.V."/>
            <person name="Beltran B."/>
            <person name="Bickham C."/>
            <person name="Bustamante Y."/>
            <person name="Caleb T."/>
            <person name="Canada A."/>
            <person name="Cardenas V."/>
            <person name="Carter K."/>
            <person name="Chacko J."/>
            <person name="Chandrabose M.N."/>
            <person name="Chavez D."/>
            <person name="Chavez A."/>
            <person name="Chen L."/>
            <person name="Chu H.-S."/>
            <person name="Claassen K.J."/>
            <person name="Cockrell R."/>
            <person name="Collins M."/>
            <person name="Cooper J.A."/>
            <person name="Cree A."/>
            <person name="Curry S.M."/>
            <person name="Da Y."/>
            <person name="Dao M.D."/>
            <person name="Das B."/>
            <person name="Davila M.-L."/>
            <person name="Davy-Carroll L."/>
            <person name="Denson S."/>
            <person name="Dinh H."/>
            <person name="Ebong V.E."/>
            <person name="Edwards J.R."/>
            <person name="Egan A."/>
            <person name="El-Daye J."/>
            <person name="Escobedo L."/>
            <person name="Fernandez S."/>
            <person name="Fernando P.R."/>
            <person name="Flagg N."/>
            <person name="Forbes L.D."/>
            <person name="Fowler R.G."/>
            <person name="Fu Q."/>
            <person name="Gabisi R.A."/>
            <person name="Ganer J."/>
            <person name="Garbino Pronczuk A."/>
            <person name="Garcia R.M."/>
            <person name="Garner T."/>
            <person name="Garrett T.E."/>
            <person name="Gonzalez D.A."/>
            <person name="Hamid H."/>
            <person name="Hawkins E.S."/>
            <person name="Hirani K."/>
            <person name="Hogues M.E."/>
            <person name="Hollins B."/>
            <person name="Hsiao C.-H."/>
            <person name="Jabil R."/>
            <person name="James M.L."/>
            <person name="Jhangiani S.N."/>
            <person name="Johnson B."/>
            <person name="Johnson Q."/>
            <person name="Joshi V."/>
            <person name="Kalu J.B."/>
            <person name="Kam C."/>
            <person name="Kashfia A."/>
            <person name="Keebler J."/>
            <person name="Kisamo H."/>
            <person name="Kovar C.L."/>
            <person name="Lago L.A."/>
            <person name="Lai C.-Y."/>
            <person name="Laidlaw J."/>
            <person name="Lara F."/>
            <person name="Le T.-K."/>
            <person name="Lee S.L."/>
            <person name="Legall F.H."/>
            <person name="Lemon S.J."/>
            <person name="Lewis L.R."/>
            <person name="Li B."/>
            <person name="Liu Y."/>
            <person name="Liu Y.-S."/>
            <person name="Lopez J."/>
            <person name="Lozado R.J."/>
            <person name="Lu J."/>
            <person name="Madu R.C."/>
            <person name="Maheshwari M."/>
            <person name="Maheshwari R."/>
            <person name="Malloy K."/>
            <person name="Martinez E."/>
            <person name="Mathew T."/>
            <person name="Mercado I.C."/>
            <person name="Mercado C."/>
            <person name="Meyer B."/>
            <person name="Montgomery K."/>
            <person name="Morgan M.B."/>
            <person name="Munidasa M."/>
            <person name="Nazareth L.V."/>
            <person name="Nelson J."/>
            <person name="Ng B.M."/>
            <person name="Nguyen N.B."/>
            <person name="Nguyen P.Q."/>
            <person name="Nguyen T."/>
            <person name="Obregon M."/>
            <person name="Okwuonu G.O."/>
            <person name="Onwere C.G."/>
            <person name="Orozco G."/>
            <person name="Parra A."/>
            <person name="Patel S."/>
            <person name="Patil S."/>
            <person name="Perez A."/>
            <person name="Perez Y."/>
            <person name="Pham C."/>
            <person name="Primus E.L."/>
            <person name="Pu L.-L."/>
            <person name="Puazo M."/>
            <person name="Qin X."/>
            <person name="Quiroz J.B."/>
            <person name="Reese J."/>
            <person name="Richards S."/>
            <person name="Rives C.M."/>
            <person name="Robberts R."/>
            <person name="Ruiz S.J."/>
            <person name="Ruiz M.J."/>
            <person name="Santibanez J."/>
            <person name="Schneider B.W."/>
            <person name="Sisson I."/>
            <person name="Smith M."/>
            <person name="Sodergren E."/>
            <person name="Song X.-Z."/>
            <person name="Song B.B."/>
            <person name="Summersgill H."/>
            <person name="Thelus R."/>
            <person name="Thornton R.D."/>
            <person name="Trejos Z.Y."/>
            <person name="Usmani K."/>
            <person name="Vattathil S."/>
            <person name="Villasana D."/>
            <person name="Walker D.L."/>
            <person name="Wang S."/>
            <person name="Wang K."/>
            <person name="White C.S."/>
            <person name="Williams A.C."/>
            <person name="Williamson J."/>
            <person name="Wilson K."/>
            <person name="Woghiren I.O."/>
            <person name="Woodworth J.R."/>
            <person name="Worley K.C."/>
            <person name="Wright R.A."/>
            <person name="Wu W."/>
            <person name="Young L."/>
            <person name="Zhang L."/>
            <person name="Zhang J."/>
            <person name="Zhu Y."/>
            <person name="Muzny D.M."/>
            <person name="Weinstock G."/>
            <person name="Gibbs R.A."/>
        </authorList>
    </citation>
    <scope>NUCLEOTIDE SEQUENCE [LARGE SCALE GENOMIC DNA]</scope>
    <source>
        <strain evidence="5">LSR1</strain>
    </source>
</reference>
<feature type="domain" description="Helitron helicase-like" evidence="3">
    <location>
        <begin position="170"/>
        <end position="224"/>
    </location>
</feature>
<keyword evidence="1" id="KW-0227">DNA damage</keyword>
<comment type="cofactor">
    <cofactor evidence="1">
        <name>Mg(2+)</name>
        <dbReference type="ChEBI" id="CHEBI:18420"/>
    </cofactor>
</comment>
<dbReference type="RefSeq" id="XP_008182252.1">
    <property type="nucleotide sequence ID" value="XM_008184030.1"/>
</dbReference>
<keyword evidence="1" id="KW-0234">DNA repair</keyword>
<dbReference type="GO" id="GO:0016787">
    <property type="term" value="F:hydrolase activity"/>
    <property type="evidence" value="ECO:0007669"/>
    <property type="project" value="UniProtKB-KW"/>
</dbReference>
<comment type="similarity">
    <text evidence="1">Belongs to the helicase family.</text>
</comment>
<dbReference type="KEGG" id="api:103309183"/>
<evidence type="ECO:0000259" key="2">
    <source>
        <dbReference type="Pfam" id="PF05970"/>
    </source>
</evidence>
<name>A0A8R2F831_ACYPI</name>
<dbReference type="InterPro" id="IPR010285">
    <property type="entry name" value="DNA_helicase_pif1-like_DEAD"/>
</dbReference>
<dbReference type="GO" id="GO:0006281">
    <property type="term" value="P:DNA repair"/>
    <property type="evidence" value="ECO:0007669"/>
    <property type="project" value="UniProtKB-KW"/>
</dbReference>
<dbReference type="Gene3D" id="3.40.50.300">
    <property type="entry name" value="P-loop containing nucleotide triphosphate hydrolases"/>
    <property type="match status" value="1"/>
</dbReference>
<dbReference type="GO" id="GO:0006310">
    <property type="term" value="P:DNA recombination"/>
    <property type="evidence" value="ECO:0007669"/>
    <property type="project" value="UniProtKB-KW"/>
</dbReference>
<dbReference type="EC" id="5.6.2.3" evidence="1"/>
<keyword evidence="1" id="KW-0547">Nucleotide-binding</keyword>
<dbReference type="PANTHER" id="PTHR10492:SF57">
    <property type="entry name" value="ATP-DEPENDENT DNA HELICASE"/>
    <property type="match status" value="1"/>
</dbReference>
<proteinExistence type="inferred from homology"/>
<reference evidence="4" key="2">
    <citation type="submission" date="2022-06" db="UniProtKB">
        <authorList>
            <consortium name="EnsemblMetazoa"/>
        </authorList>
    </citation>
    <scope>IDENTIFICATION</scope>
</reference>
<dbReference type="EnsemblMetazoa" id="XM_008184030.1">
    <property type="protein sequence ID" value="XP_008182252.1"/>
    <property type="gene ID" value="LOC103309183"/>
</dbReference>
<feature type="domain" description="Helitron helicase-like" evidence="3">
    <location>
        <begin position="75"/>
        <end position="166"/>
    </location>
</feature>
<dbReference type="Proteomes" id="UP000007819">
    <property type="component" value="Chromosome A1"/>
</dbReference>
<keyword evidence="1" id="KW-0378">Hydrolase</keyword>
<keyword evidence="1" id="KW-0347">Helicase</keyword>
<dbReference type="GO" id="GO:0000723">
    <property type="term" value="P:telomere maintenance"/>
    <property type="evidence" value="ECO:0007669"/>
    <property type="project" value="InterPro"/>
</dbReference>
<dbReference type="AlphaFoldDB" id="A0A8R2F831"/>
<sequence>MTSFGAEVVEQPGYNPNYKVKAINSPSSRRLLPQPNEDHKFLQIYFVGNSENELEQRCAIFPGEEMNTNVSSMNFYAYRLMIRQDVDNHLLRYRRLFQQYCVDMYVKVETERLNFIRFNQSKLRSDEYIHLRDAIATEGDAANIGRLTILPATHIGSPCHMREYAQMRCRQTPSDRHDITARVFKQKIVVLMNYIVKQKVFGAIRCWMYSVEWQKRGLPHAHILFSLFDKVRPNHIDSIISAETPDPETDPELHSVVTTNMTHGPCGAKNPGSPCMQNGNCTKRFPRQFVADTISVIDGYPLYRRRSPDDNGRSIIMKVKGKDVVVDNRWIVPYCPLLSKTFSTHCNVEYCNSIKSIKYVCKYVNKGSDMAVFGIADPNANDEVMKFQLGRYVSCNEAIWRLFSFTIHERHPTVVNLAVHLENGQCVYFTEANAAQRAERPPATPLTNFFSTCESDPFTRTLLYSEMPRYYTWNAASKKFQRRKKGDAVAGFADVYSSDALGRIYTVHPRQDECFYLRLLLVNVKVPTSFNSLRTVDGVLCATFREACQCFNLLENDSHWDLTLADATVSAQANQIRTLFAIIIATCHPSNPNALWEKYKDEMVDDILHRVQTTNFNFDLESNDEMRNEALVLIEDMCALMCGSLLSTLGMPAPNRSTHAAFNFELQREKNYDRDEQAERVRKNVPLLNAEQKNVYDSLMKVVDDGTGGIYFLDTPGATGKTFVIALILATIRSRSQIALAVASSGIAVTLLEGGRTANSALKLPMNLLTVDKPTCSTAKNSATAKLMRE</sequence>
<dbReference type="Pfam" id="PF05970">
    <property type="entry name" value="PIF1"/>
    <property type="match status" value="1"/>
</dbReference>
<protein>
    <recommendedName>
        <fullName evidence="1">ATP-dependent DNA helicase</fullName>
        <ecNumber evidence="1">5.6.2.3</ecNumber>
    </recommendedName>
</protein>
<organism evidence="4 5">
    <name type="scientific">Acyrthosiphon pisum</name>
    <name type="common">Pea aphid</name>
    <dbReference type="NCBI Taxonomy" id="7029"/>
    <lineage>
        <taxon>Eukaryota</taxon>
        <taxon>Metazoa</taxon>
        <taxon>Ecdysozoa</taxon>
        <taxon>Arthropoda</taxon>
        <taxon>Hexapoda</taxon>
        <taxon>Insecta</taxon>
        <taxon>Pterygota</taxon>
        <taxon>Neoptera</taxon>
        <taxon>Paraneoptera</taxon>
        <taxon>Hemiptera</taxon>
        <taxon>Sternorrhyncha</taxon>
        <taxon>Aphidomorpha</taxon>
        <taxon>Aphidoidea</taxon>
        <taxon>Aphididae</taxon>
        <taxon>Macrosiphini</taxon>
        <taxon>Acyrthosiphon</taxon>
    </lineage>
</organism>
<accession>A0A8R2F831</accession>
<keyword evidence="5" id="KW-1185">Reference proteome</keyword>
<dbReference type="GeneID" id="103309183"/>
<dbReference type="PANTHER" id="PTHR10492">
    <property type="match status" value="1"/>
</dbReference>
<evidence type="ECO:0000313" key="5">
    <source>
        <dbReference type="Proteomes" id="UP000007819"/>
    </source>
</evidence>
<evidence type="ECO:0000313" key="4">
    <source>
        <dbReference type="EnsemblMetazoa" id="XP_008182252.1"/>
    </source>
</evidence>
<dbReference type="Pfam" id="PF14214">
    <property type="entry name" value="Helitron_like_N"/>
    <property type="match status" value="2"/>
</dbReference>
<dbReference type="GO" id="GO:0005524">
    <property type="term" value="F:ATP binding"/>
    <property type="evidence" value="ECO:0007669"/>
    <property type="project" value="UniProtKB-KW"/>
</dbReference>
<evidence type="ECO:0000259" key="3">
    <source>
        <dbReference type="Pfam" id="PF14214"/>
    </source>
</evidence>
<dbReference type="GO" id="GO:0043139">
    <property type="term" value="F:5'-3' DNA helicase activity"/>
    <property type="evidence" value="ECO:0007669"/>
    <property type="project" value="UniProtKB-EC"/>
</dbReference>
<keyword evidence="1" id="KW-0233">DNA recombination</keyword>